<comment type="caution">
    <text evidence="6">The sequence shown here is derived from an EMBL/GenBank/DDBJ whole genome shotgun (WGS) entry which is preliminary data.</text>
</comment>
<dbReference type="PROSITE" id="PS50956">
    <property type="entry name" value="HTH_ASNC_2"/>
    <property type="match status" value="1"/>
</dbReference>
<evidence type="ECO:0000259" key="5">
    <source>
        <dbReference type="PROSITE" id="PS50956"/>
    </source>
</evidence>
<evidence type="ECO:0000313" key="7">
    <source>
        <dbReference type="Proteomes" id="UP000004386"/>
    </source>
</evidence>
<dbReference type="GO" id="GO:0006355">
    <property type="term" value="P:regulation of DNA-templated transcription"/>
    <property type="evidence" value="ECO:0007669"/>
    <property type="project" value="UniProtKB-ARBA"/>
</dbReference>
<dbReference type="InterPro" id="IPR019887">
    <property type="entry name" value="Tscrpt_reg_AsnC/Lrp_C"/>
</dbReference>
<dbReference type="PANTHER" id="PTHR30154">
    <property type="entry name" value="LEUCINE-RESPONSIVE REGULATORY PROTEIN"/>
    <property type="match status" value="1"/>
</dbReference>
<dbReference type="GO" id="GO:0043565">
    <property type="term" value="F:sequence-specific DNA binding"/>
    <property type="evidence" value="ECO:0007669"/>
    <property type="project" value="InterPro"/>
</dbReference>
<dbReference type="GO" id="GO:0043200">
    <property type="term" value="P:response to amino acid"/>
    <property type="evidence" value="ECO:0007669"/>
    <property type="project" value="TreeGrafter"/>
</dbReference>
<keyword evidence="2" id="KW-0238">DNA-binding</keyword>
<proteinExistence type="predicted"/>
<name>C4WFJ0_9HYPH</name>
<protein>
    <submittedName>
        <fullName evidence="6">Leucine-responsive regulatory protein</fullName>
    </submittedName>
</protein>
<organism evidence="6 7">
    <name type="scientific">Brucella intermedia LMG 3301</name>
    <dbReference type="NCBI Taxonomy" id="641118"/>
    <lineage>
        <taxon>Bacteria</taxon>
        <taxon>Pseudomonadati</taxon>
        <taxon>Pseudomonadota</taxon>
        <taxon>Alphaproteobacteria</taxon>
        <taxon>Hyphomicrobiales</taxon>
        <taxon>Brucellaceae</taxon>
        <taxon>Brucella/Ochrobactrum group</taxon>
        <taxon>Brucella</taxon>
    </lineage>
</organism>
<dbReference type="AlphaFoldDB" id="C4WFJ0"/>
<dbReference type="InterPro" id="IPR011991">
    <property type="entry name" value="ArsR-like_HTH"/>
</dbReference>
<accession>C4WFJ0</accession>
<evidence type="ECO:0000256" key="3">
    <source>
        <dbReference type="ARBA" id="ARBA00023159"/>
    </source>
</evidence>
<dbReference type="InterPro" id="IPR036388">
    <property type="entry name" value="WH-like_DNA-bd_sf"/>
</dbReference>
<evidence type="ECO:0000256" key="2">
    <source>
        <dbReference type="ARBA" id="ARBA00023125"/>
    </source>
</evidence>
<keyword evidence="1" id="KW-0805">Transcription regulation</keyword>
<dbReference type="Pfam" id="PF01037">
    <property type="entry name" value="AsnC_trans_reg"/>
    <property type="match status" value="1"/>
</dbReference>
<reference evidence="6 7" key="1">
    <citation type="submission" date="2009-05" db="EMBL/GenBank/DDBJ databases">
        <authorList>
            <person name="Setubal J.C."/>
            <person name="Boyle S."/>
            <person name="Crasta O.R."/>
            <person name="Gillespie J.J."/>
            <person name="Kenyon R.W."/>
            <person name="Lu J."/>
            <person name="Mane S."/>
            <person name="Nagrani S."/>
            <person name="Shallom J.M."/>
            <person name="Shallom S."/>
            <person name="Shukla M."/>
            <person name="Snyder E.E."/>
            <person name="Sobral B.W."/>
            <person name="Wattam A.R."/>
            <person name="Will R."/>
            <person name="Williams K."/>
            <person name="Yoo H."/>
            <person name="Munk C."/>
            <person name="Tapia R."/>
            <person name="Green L."/>
            <person name="Rogers Y."/>
            <person name="Detter J.C."/>
            <person name="Bruce D."/>
            <person name="Brettin T.S."/>
            <person name="Tsolis R."/>
        </authorList>
    </citation>
    <scope>NUCLEOTIDE SEQUENCE [LARGE SCALE GENOMIC DNA]</scope>
    <source>
        <strain evidence="6 7">LMG 3301</strain>
    </source>
</reference>
<dbReference type="EMBL" id="ACQA01000001">
    <property type="protein sequence ID" value="EEQ96287.1"/>
    <property type="molecule type" value="Genomic_DNA"/>
</dbReference>
<dbReference type="HOGENOM" id="CLU_091233_0_0_5"/>
<dbReference type="Gene3D" id="1.10.10.10">
    <property type="entry name" value="Winged helix-like DNA-binding domain superfamily/Winged helix DNA-binding domain"/>
    <property type="match status" value="1"/>
</dbReference>
<keyword evidence="3" id="KW-0010">Activator</keyword>
<dbReference type="GO" id="GO:0005829">
    <property type="term" value="C:cytosol"/>
    <property type="evidence" value="ECO:0007669"/>
    <property type="project" value="TreeGrafter"/>
</dbReference>
<evidence type="ECO:0000256" key="1">
    <source>
        <dbReference type="ARBA" id="ARBA00023015"/>
    </source>
</evidence>
<dbReference type="PROSITE" id="PS00519">
    <property type="entry name" value="HTH_ASNC_1"/>
    <property type="match status" value="1"/>
</dbReference>
<keyword evidence="4" id="KW-0804">Transcription</keyword>
<dbReference type="PRINTS" id="PR00033">
    <property type="entry name" value="HTHASNC"/>
</dbReference>
<dbReference type="SUPFAM" id="SSF54909">
    <property type="entry name" value="Dimeric alpha+beta barrel"/>
    <property type="match status" value="1"/>
</dbReference>
<dbReference type="InterPro" id="IPR036390">
    <property type="entry name" value="WH_DNA-bd_sf"/>
</dbReference>
<dbReference type="InterPro" id="IPR011008">
    <property type="entry name" value="Dimeric_a/b-barrel"/>
</dbReference>
<dbReference type="Proteomes" id="UP000004386">
    <property type="component" value="Unassembled WGS sequence"/>
</dbReference>
<gene>
    <name evidence="6" type="ORF">OINT_1001712</name>
</gene>
<feature type="domain" description="HTH asnC-type" evidence="5">
    <location>
        <begin position="28"/>
        <end position="89"/>
    </location>
</feature>
<evidence type="ECO:0000313" key="6">
    <source>
        <dbReference type="EMBL" id="EEQ96287.1"/>
    </source>
</evidence>
<sequence>MATQTHMQKSRIEPSHINGHWGQLMKNLDAMDRSILRALQENGRLTNTELADRINLSQTATAERVKRLTREGYILGYSARLSPKMLDRAMLVFIEIKLDRTTPEVFETFSTFTRNNPDILECHMVAGGFDYLVKARVSDMDHYRRFLSEALLSLPGVRESHTYAVMEEVKETAYIAV</sequence>
<dbReference type="InterPro" id="IPR019888">
    <property type="entry name" value="Tscrpt_reg_AsnC-like"/>
</dbReference>
<evidence type="ECO:0000256" key="4">
    <source>
        <dbReference type="ARBA" id="ARBA00023163"/>
    </source>
</evidence>
<dbReference type="Pfam" id="PF13412">
    <property type="entry name" value="HTH_24"/>
    <property type="match status" value="1"/>
</dbReference>
<dbReference type="InterPro" id="IPR000485">
    <property type="entry name" value="AsnC-type_HTH_dom"/>
</dbReference>
<dbReference type="PANTHER" id="PTHR30154:SF0">
    <property type="entry name" value="LEUCINE-RESPONSIVE REGULATORY PROTEIN"/>
    <property type="match status" value="1"/>
</dbReference>
<dbReference type="SMART" id="SM00344">
    <property type="entry name" value="HTH_ASNC"/>
    <property type="match status" value="1"/>
</dbReference>
<dbReference type="InterPro" id="IPR019885">
    <property type="entry name" value="Tscrpt_reg_HTH_AsnC-type_CS"/>
</dbReference>
<dbReference type="CDD" id="cd00090">
    <property type="entry name" value="HTH_ARSR"/>
    <property type="match status" value="1"/>
</dbReference>
<dbReference type="SUPFAM" id="SSF46785">
    <property type="entry name" value="Winged helix' DNA-binding domain"/>
    <property type="match status" value="1"/>
</dbReference>
<dbReference type="Gene3D" id="3.30.70.920">
    <property type="match status" value="1"/>
</dbReference>